<dbReference type="EMBL" id="JXIQ01000135">
    <property type="protein sequence ID" value="KIY21024.1"/>
    <property type="molecule type" value="Genomic_DNA"/>
</dbReference>
<accession>A0A0D6Z5J7</accession>
<feature type="domain" description="ATP-dependent helicase C-terminal" evidence="2">
    <location>
        <begin position="1"/>
        <end position="112"/>
    </location>
</feature>
<dbReference type="GO" id="GO:0006139">
    <property type="term" value="P:nucleobase-containing compound metabolic process"/>
    <property type="evidence" value="ECO:0007669"/>
    <property type="project" value="InterPro"/>
</dbReference>
<dbReference type="GO" id="GO:0005524">
    <property type="term" value="F:ATP binding"/>
    <property type="evidence" value="ECO:0007669"/>
    <property type="project" value="InterPro"/>
</dbReference>
<dbReference type="Pfam" id="PF13307">
    <property type="entry name" value="Helicase_C_2"/>
    <property type="match status" value="1"/>
</dbReference>
<dbReference type="Gene3D" id="3.40.50.300">
    <property type="entry name" value="P-loop containing nucleotide triphosphate hydrolases"/>
    <property type="match status" value="1"/>
</dbReference>
<dbReference type="PATRIC" id="fig|285983.3.peg.2278"/>
<comment type="caution">
    <text evidence="3">The sequence shown here is derived from an EMBL/GenBank/DDBJ whole genome shotgun (WGS) entry which is preliminary data.</text>
</comment>
<dbReference type="InterPro" id="IPR027417">
    <property type="entry name" value="P-loop_NTPase"/>
</dbReference>
<protein>
    <recommendedName>
        <fullName evidence="2">ATP-dependent helicase C-terminal domain-containing protein</fullName>
    </recommendedName>
</protein>
<name>A0A0D6Z5J7_9BACI</name>
<comment type="similarity">
    <text evidence="1">Belongs to the helicase family. DinG subfamily.</text>
</comment>
<evidence type="ECO:0000256" key="1">
    <source>
        <dbReference type="ARBA" id="ARBA00038058"/>
    </source>
</evidence>
<evidence type="ECO:0000313" key="4">
    <source>
        <dbReference type="Proteomes" id="UP000032512"/>
    </source>
</evidence>
<dbReference type="InterPro" id="IPR045028">
    <property type="entry name" value="DinG/Rad3-like"/>
</dbReference>
<dbReference type="PANTHER" id="PTHR11472:SF34">
    <property type="entry name" value="REGULATOR OF TELOMERE ELONGATION HELICASE 1"/>
    <property type="match status" value="1"/>
</dbReference>
<dbReference type="GO" id="GO:0016818">
    <property type="term" value="F:hydrolase activity, acting on acid anhydrides, in phosphorus-containing anhydrides"/>
    <property type="evidence" value="ECO:0007669"/>
    <property type="project" value="InterPro"/>
</dbReference>
<dbReference type="SMART" id="SM00491">
    <property type="entry name" value="HELICc2"/>
    <property type="match status" value="1"/>
</dbReference>
<proteinExistence type="inferred from homology"/>
<dbReference type="PANTHER" id="PTHR11472">
    <property type="entry name" value="DNA REPAIR DEAD HELICASE RAD3/XP-D SUBFAMILY MEMBER"/>
    <property type="match status" value="1"/>
</dbReference>
<organism evidence="3 4">
    <name type="scientific">Mesobacillus subterraneus</name>
    <dbReference type="NCBI Taxonomy" id="285983"/>
    <lineage>
        <taxon>Bacteria</taxon>
        <taxon>Bacillati</taxon>
        <taxon>Bacillota</taxon>
        <taxon>Bacilli</taxon>
        <taxon>Bacillales</taxon>
        <taxon>Bacillaceae</taxon>
        <taxon>Mesobacillus</taxon>
    </lineage>
</organism>
<keyword evidence="4" id="KW-1185">Reference proteome</keyword>
<dbReference type="SUPFAM" id="SSF52540">
    <property type="entry name" value="P-loop containing nucleoside triphosphate hydrolases"/>
    <property type="match status" value="1"/>
</dbReference>
<dbReference type="InterPro" id="IPR006555">
    <property type="entry name" value="ATP-dep_Helicase_C"/>
</dbReference>
<dbReference type="GO" id="GO:0003676">
    <property type="term" value="F:nucleic acid binding"/>
    <property type="evidence" value="ECO:0007669"/>
    <property type="project" value="InterPro"/>
</dbReference>
<dbReference type="Proteomes" id="UP000032512">
    <property type="component" value="Unassembled WGS sequence"/>
</dbReference>
<gene>
    <name evidence="3" type="ORF">UB32_16010</name>
</gene>
<reference evidence="3 4" key="1">
    <citation type="submission" date="2015-01" db="EMBL/GenBank/DDBJ databases">
        <title>Draft genome sequences of the supercritical CO2 tolerant bacteria Bacillus subterraneus MITOT1 and Bacillus cereus MIT0214.</title>
        <authorList>
            <person name="Peet K.C."/>
            <person name="Thompson J.R."/>
        </authorList>
    </citation>
    <scope>NUCLEOTIDE SEQUENCE [LARGE SCALE GENOMIC DNA]</scope>
    <source>
        <strain evidence="3 4">MITOT1</strain>
    </source>
</reference>
<dbReference type="AlphaFoldDB" id="A0A0D6Z5J7"/>
<evidence type="ECO:0000259" key="2">
    <source>
        <dbReference type="SMART" id="SM00491"/>
    </source>
</evidence>
<sequence length="129" mass="14411">MDEEERAAFLESFTADNKRSLVGFAVLGGVFSEGIDLKGDRLNGVVVVGVGLPQIGFERDLIKKHFAGIGKNGYDYAYVFPGMNKVLQAGGRLIRSEKDTGRIVLIDDRYLLPKYQALLPNNWKNFTLW</sequence>
<dbReference type="GO" id="GO:0003678">
    <property type="term" value="F:DNA helicase activity"/>
    <property type="evidence" value="ECO:0007669"/>
    <property type="project" value="TreeGrafter"/>
</dbReference>
<evidence type="ECO:0000313" key="3">
    <source>
        <dbReference type="EMBL" id="KIY21024.1"/>
    </source>
</evidence>